<comment type="caution">
    <text evidence="11">The sequence shown here is derived from an EMBL/GenBank/DDBJ whole genome shotgun (WGS) entry which is preliminary data.</text>
</comment>
<dbReference type="PANTHER" id="PTHR32024:SF1">
    <property type="entry name" value="KTR SYSTEM POTASSIUM UPTAKE PROTEIN B"/>
    <property type="match status" value="1"/>
</dbReference>
<evidence type="ECO:0000256" key="6">
    <source>
        <dbReference type="ARBA" id="ARBA00022958"/>
    </source>
</evidence>
<evidence type="ECO:0000256" key="4">
    <source>
        <dbReference type="ARBA" id="ARBA00022538"/>
    </source>
</evidence>
<evidence type="ECO:0000313" key="12">
    <source>
        <dbReference type="Proteomes" id="UP000525389"/>
    </source>
</evidence>
<keyword evidence="5 10" id="KW-0812">Transmembrane</keyword>
<name>A0A7W8GDE1_9DEIO</name>
<keyword evidence="8" id="KW-0406">Ion transport</keyword>
<feature type="transmembrane region" description="Helical" evidence="10">
    <location>
        <begin position="290"/>
        <end position="309"/>
    </location>
</feature>
<evidence type="ECO:0000313" key="11">
    <source>
        <dbReference type="EMBL" id="MBB5233529.1"/>
    </source>
</evidence>
<feature type="transmembrane region" description="Helical" evidence="10">
    <location>
        <begin position="130"/>
        <end position="151"/>
    </location>
</feature>
<evidence type="ECO:0000256" key="9">
    <source>
        <dbReference type="ARBA" id="ARBA00023136"/>
    </source>
</evidence>
<keyword evidence="4" id="KW-0633">Potassium transport</keyword>
<dbReference type="PANTHER" id="PTHR32024">
    <property type="entry name" value="TRK SYSTEM POTASSIUM UPTAKE PROTEIN TRKG-RELATED"/>
    <property type="match status" value="1"/>
</dbReference>
<dbReference type="NCBIfam" id="TIGR00933">
    <property type="entry name" value="2a38"/>
    <property type="match status" value="1"/>
</dbReference>
<evidence type="ECO:0000256" key="5">
    <source>
        <dbReference type="ARBA" id="ARBA00022692"/>
    </source>
</evidence>
<dbReference type="Pfam" id="PF02386">
    <property type="entry name" value="TrkH"/>
    <property type="match status" value="1"/>
</dbReference>
<evidence type="ECO:0000256" key="10">
    <source>
        <dbReference type="SAM" id="Phobius"/>
    </source>
</evidence>
<dbReference type="InterPro" id="IPR003445">
    <property type="entry name" value="Cat_transpt"/>
</dbReference>
<keyword evidence="12" id="KW-1185">Reference proteome</keyword>
<evidence type="ECO:0000256" key="3">
    <source>
        <dbReference type="ARBA" id="ARBA00022475"/>
    </source>
</evidence>
<dbReference type="Proteomes" id="UP000525389">
    <property type="component" value="Unassembled WGS sequence"/>
</dbReference>
<sequence>MTRPSRRFWMDRFRPPQLIALSFAAAILIGTLILESPFTHEPGVRVTLLQALFTATSATCVTGLNVLDPGGTFNRAGEWTLLLLIQLGGLGLLTFGTLFASLRGQRVGVEERLRVAQQVNVTEFASVTRVVRGIFAFTLVSELVGTLLLMWRFVPAEGWGKGTFSALFHSVSAFNNAGFGLYPDNLISFAQDPLVLLTTSALFILGGLGYLVLLSLSLYAAAPRRHPLALNTRIIVWTTLGLIAVGAATVTALEWNNPGTLGPLGTAGKLLSGYYQGVSPRTAGFNSVDYGAMLPGSLFVTMLLMFVGGSPGSTAGGIKTTTFYVLLSSVWASVRGQAENNVFGRRIEFDYVLRASVVAALSLVVVTGGVFLLLVTNPQLPFVNLAFEGFSAFGTVGLSMNTTPQLNVAGQLIVIALMYLGRIGPLTFAIAFAQQGRLGVRYPADKSILIG</sequence>
<dbReference type="GO" id="GO:0005886">
    <property type="term" value="C:plasma membrane"/>
    <property type="evidence" value="ECO:0007669"/>
    <property type="project" value="UniProtKB-SubCell"/>
</dbReference>
<dbReference type="EMBL" id="JACHFN010000002">
    <property type="protein sequence ID" value="MBB5233529.1"/>
    <property type="molecule type" value="Genomic_DNA"/>
</dbReference>
<feature type="transmembrane region" description="Helical" evidence="10">
    <location>
        <begin position="234"/>
        <end position="253"/>
    </location>
</feature>
<dbReference type="RefSeq" id="WP_343057614.1">
    <property type="nucleotide sequence ID" value="NZ_JACHFN010000002.1"/>
</dbReference>
<dbReference type="InterPro" id="IPR004772">
    <property type="entry name" value="TrkH"/>
</dbReference>
<keyword evidence="9 10" id="KW-0472">Membrane</keyword>
<evidence type="ECO:0000256" key="2">
    <source>
        <dbReference type="ARBA" id="ARBA00022448"/>
    </source>
</evidence>
<feature type="transmembrane region" description="Helical" evidence="10">
    <location>
        <begin position="194"/>
        <end position="222"/>
    </location>
</feature>
<proteinExistence type="predicted"/>
<dbReference type="AlphaFoldDB" id="A0A7W8GDE1"/>
<organism evidence="11 12">
    <name type="scientific">Deinococcus budaensis</name>
    <dbReference type="NCBI Taxonomy" id="1665626"/>
    <lineage>
        <taxon>Bacteria</taxon>
        <taxon>Thermotogati</taxon>
        <taxon>Deinococcota</taxon>
        <taxon>Deinococci</taxon>
        <taxon>Deinococcales</taxon>
        <taxon>Deinococcaceae</taxon>
        <taxon>Deinococcus</taxon>
    </lineage>
</organism>
<evidence type="ECO:0000256" key="8">
    <source>
        <dbReference type="ARBA" id="ARBA00023065"/>
    </source>
</evidence>
<evidence type="ECO:0000256" key="7">
    <source>
        <dbReference type="ARBA" id="ARBA00022989"/>
    </source>
</evidence>
<keyword evidence="3" id="KW-1003">Cell membrane</keyword>
<evidence type="ECO:0000256" key="1">
    <source>
        <dbReference type="ARBA" id="ARBA00004651"/>
    </source>
</evidence>
<feature type="transmembrane region" description="Helical" evidence="10">
    <location>
        <begin position="79"/>
        <end position="102"/>
    </location>
</feature>
<comment type="subcellular location">
    <subcellularLocation>
        <location evidence="1">Cell membrane</location>
        <topology evidence="1">Multi-pass membrane protein</topology>
    </subcellularLocation>
</comment>
<reference evidence="11 12" key="1">
    <citation type="submission" date="2020-08" db="EMBL/GenBank/DDBJ databases">
        <title>Genomic Encyclopedia of Type Strains, Phase IV (KMG-IV): sequencing the most valuable type-strain genomes for metagenomic binning, comparative biology and taxonomic classification.</title>
        <authorList>
            <person name="Goeker M."/>
        </authorList>
    </citation>
    <scope>NUCLEOTIDE SEQUENCE [LARGE SCALE GENOMIC DNA]</scope>
    <source>
        <strain evidence="11 12">DSM 101791</strain>
    </source>
</reference>
<protein>
    <submittedName>
        <fullName evidence="11">Trk system potassium uptake protein TrkH</fullName>
    </submittedName>
</protein>
<feature type="transmembrane region" description="Helical" evidence="10">
    <location>
        <begin position="354"/>
        <end position="375"/>
    </location>
</feature>
<gene>
    <name evidence="11" type="ORF">HNQ09_000946</name>
</gene>
<keyword evidence="7 10" id="KW-1133">Transmembrane helix</keyword>
<keyword evidence="2" id="KW-0813">Transport</keyword>
<feature type="transmembrane region" description="Helical" evidence="10">
    <location>
        <begin position="412"/>
        <end position="433"/>
    </location>
</feature>
<dbReference type="GO" id="GO:0015379">
    <property type="term" value="F:potassium:chloride symporter activity"/>
    <property type="evidence" value="ECO:0007669"/>
    <property type="project" value="InterPro"/>
</dbReference>
<accession>A0A7W8GDE1</accession>
<keyword evidence="6" id="KW-0630">Potassium</keyword>